<dbReference type="GO" id="GO:0005576">
    <property type="term" value="C:extracellular region"/>
    <property type="evidence" value="ECO:0007669"/>
    <property type="project" value="UniProtKB-SubCell"/>
</dbReference>
<sequence length="126" mass="13468">MAHYKFHAVLIFVLLACAATVVKGVEEICHDPLGDCGQCDQKCKAKHPGGEGECNNGQCVCTFACDVHEFPPPEPKTCTSNDGACSLSCGDDCCTAMCKTKWSTATGECQQIIGTPNRLCLCSWQC</sequence>
<evidence type="ECO:0000256" key="2">
    <source>
        <dbReference type="ARBA" id="ARBA00006722"/>
    </source>
</evidence>
<dbReference type="PANTHER" id="PTHR36788">
    <property type="entry name" value="DEFENSIN-LIKE PROTEIN 183"/>
    <property type="match status" value="1"/>
</dbReference>
<dbReference type="PANTHER" id="PTHR36788:SF2">
    <property type="entry name" value="DEFENSIN-LIKE PROTEIN 183"/>
    <property type="match status" value="1"/>
</dbReference>
<keyword evidence="11" id="KW-1185">Reference proteome</keyword>
<protein>
    <recommendedName>
        <fullName evidence="9">Defensin-like protein</fullName>
    </recommendedName>
</protein>
<evidence type="ECO:0000256" key="6">
    <source>
        <dbReference type="ARBA" id="ARBA00022729"/>
    </source>
</evidence>
<proteinExistence type="inferred from homology"/>
<reference evidence="10" key="1">
    <citation type="submission" date="2024-03" db="EMBL/GenBank/DDBJ databases">
        <title>WGS assembly of Saponaria officinalis var. Norfolk2.</title>
        <authorList>
            <person name="Jenkins J."/>
            <person name="Shu S."/>
            <person name="Grimwood J."/>
            <person name="Barry K."/>
            <person name="Goodstein D."/>
            <person name="Schmutz J."/>
            <person name="Leebens-Mack J."/>
            <person name="Osbourn A."/>
        </authorList>
    </citation>
    <scope>NUCLEOTIDE SEQUENCE [LARGE SCALE GENOMIC DNA]</scope>
    <source>
        <strain evidence="10">JIC</strain>
    </source>
</reference>
<comment type="caution">
    <text evidence="10">The sequence shown here is derived from an EMBL/GenBank/DDBJ whole genome shotgun (WGS) entry which is preliminary data.</text>
</comment>
<evidence type="ECO:0000256" key="7">
    <source>
        <dbReference type="ARBA" id="ARBA00022821"/>
    </source>
</evidence>
<dbReference type="AlphaFoldDB" id="A0AAW1NJX0"/>
<evidence type="ECO:0000256" key="3">
    <source>
        <dbReference type="ARBA" id="ARBA00022525"/>
    </source>
</evidence>
<dbReference type="EMBL" id="JBDFQZ010000001">
    <property type="protein sequence ID" value="KAK9758133.1"/>
    <property type="molecule type" value="Genomic_DNA"/>
</dbReference>
<name>A0AAW1NJX0_SAPOF</name>
<dbReference type="Proteomes" id="UP001443914">
    <property type="component" value="Unassembled WGS sequence"/>
</dbReference>
<keyword evidence="3 9" id="KW-0964">Secreted</keyword>
<evidence type="ECO:0000256" key="8">
    <source>
        <dbReference type="ARBA" id="ARBA00023157"/>
    </source>
</evidence>
<keyword evidence="7 9" id="KW-0611">Plant defense</keyword>
<dbReference type="InterPro" id="IPR039641">
    <property type="entry name" value="LCR"/>
</dbReference>
<comment type="similarity">
    <text evidence="2 9">Belongs to the DEFL family.</text>
</comment>
<keyword evidence="8" id="KW-1015">Disulfide bond</keyword>
<keyword evidence="4 9" id="KW-0929">Antimicrobial</keyword>
<evidence type="ECO:0000256" key="1">
    <source>
        <dbReference type="ARBA" id="ARBA00004613"/>
    </source>
</evidence>
<keyword evidence="5 9" id="KW-0295">Fungicide</keyword>
<feature type="chain" id="PRO_5043092991" description="Defensin-like protein" evidence="9">
    <location>
        <begin position="25"/>
        <end position="126"/>
    </location>
</feature>
<comment type="subcellular location">
    <subcellularLocation>
        <location evidence="1 9">Secreted</location>
    </subcellularLocation>
</comment>
<gene>
    <name evidence="10" type="ORF">RND81_01G209600</name>
</gene>
<keyword evidence="6 9" id="KW-0732">Signal</keyword>
<feature type="signal peptide" evidence="9">
    <location>
        <begin position="1"/>
        <end position="24"/>
    </location>
</feature>
<evidence type="ECO:0000256" key="5">
    <source>
        <dbReference type="ARBA" id="ARBA00022577"/>
    </source>
</evidence>
<accession>A0AAW1NJX0</accession>
<evidence type="ECO:0000313" key="11">
    <source>
        <dbReference type="Proteomes" id="UP001443914"/>
    </source>
</evidence>
<evidence type="ECO:0000313" key="10">
    <source>
        <dbReference type="EMBL" id="KAK9758133.1"/>
    </source>
</evidence>
<evidence type="ECO:0000256" key="4">
    <source>
        <dbReference type="ARBA" id="ARBA00022529"/>
    </source>
</evidence>
<evidence type="ECO:0000256" key="9">
    <source>
        <dbReference type="RuleBase" id="RU367109"/>
    </source>
</evidence>
<organism evidence="10 11">
    <name type="scientific">Saponaria officinalis</name>
    <name type="common">Common soapwort</name>
    <name type="synonym">Lychnis saponaria</name>
    <dbReference type="NCBI Taxonomy" id="3572"/>
    <lineage>
        <taxon>Eukaryota</taxon>
        <taxon>Viridiplantae</taxon>
        <taxon>Streptophyta</taxon>
        <taxon>Embryophyta</taxon>
        <taxon>Tracheophyta</taxon>
        <taxon>Spermatophyta</taxon>
        <taxon>Magnoliopsida</taxon>
        <taxon>eudicotyledons</taxon>
        <taxon>Gunneridae</taxon>
        <taxon>Pentapetalae</taxon>
        <taxon>Caryophyllales</taxon>
        <taxon>Caryophyllaceae</taxon>
        <taxon>Caryophylleae</taxon>
        <taxon>Saponaria</taxon>
    </lineage>
</organism>
<dbReference type="GO" id="GO:0031640">
    <property type="term" value="P:killing of cells of another organism"/>
    <property type="evidence" value="ECO:0007669"/>
    <property type="project" value="UniProtKB-UniRule"/>
</dbReference>
<dbReference type="PROSITE" id="PS51257">
    <property type="entry name" value="PROKAR_LIPOPROTEIN"/>
    <property type="match status" value="1"/>
</dbReference>
<dbReference type="GO" id="GO:0050832">
    <property type="term" value="P:defense response to fungus"/>
    <property type="evidence" value="ECO:0007669"/>
    <property type="project" value="UniProtKB-UniRule"/>
</dbReference>